<keyword evidence="6 10" id="KW-0812">Transmembrane</keyword>
<dbReference type="InterPro" id="IPR007315">
    <property type="entry name" value="PIG-V/Gpi18"/>
</dbReference>
<feature type="transmembrane region" description="Helical" evidence="10">
    <location>
        <begin position="243"/>
        <end position="269"/>
    </location>
</feature>
<accession>A0A917FMU5</accession>
<proteinExistence type="predicted"/>
<evidence type="ECO:0000256" key="4">
    <source>
        <dbReference type="ARBA" id="ARBA00022676"/>
    </source>
</evidence>
<reference evidence="11" key="2">
    <citation type="submission" date="2020-09" db="EMBL/GenBank/DDBJ databases">
        <authorList>
            <person name="Sun Q."/>
            <person name="Zhou Y."/>
        </authorList>
    </citation>
    <scope>NUCLEOTIDE SEQUENCE</scope>
    <source>
        <strain evidence="11">CGMCC 1.16134</strain>
    </source>
</reference>
<dbReference type="GO" id="GO:0000009">
    <property type="term" value="F:alpha-1,6-mannosyltransferase activity"/>
    <property type="evidence" value="ECO:0007669"/>
    <property type="project" value="InterPro"/>
</dbReference>
<keyword evidence="4" id="KW-0328">Glycosyltransferase</keyword>
<feature type="transmembrane region" description="Helical" evidence="10">
    <location>
        <begin position="359"/>
        <end position="377"/>
    </location>
</feature>
<gene>
    <name evidence="11" type="ORF">GCM10010912_39480</name>
</gene>
<protein>
    <recommendedName>
        <fullName evidence="13">Glycosyltransferase RgtA/B/C/D-like domain-containing protein</fullName>
    </recommendedName>
</protein>
<dbReference type="GO" id="GO:0031501">
    <property type="term" value="C:mannosyltransferase complex"/>
    <property type="evidence" value="ECO:0007669"/>
    <property type="project" value="TreeGrafter"/>
</dbReference>
<dbReference type="GO" id="GO:0006506">
    <property type="term" value="P:GPI anchor biosynthetic process"/>
    <property type="evidence" value="ECO:0007669"/>
    <property type="project" value="UniProtKB-KW"/>
</dbReference>
<dbReference type="PANTHER" id="PTHR12468">
    <property type="entry name" value="GPI MANNOSYLTRANSFERASE 2"/>
    <property type="match status" value="1"/>
</dbReference>
<evidence type="ECO:0000256" key="6">
    <source>
        <dbReference type="ARBA" id="ARBA00022692"/>
    </source>
</evidence>
<dbReference type="EMBL" id="BMKR01000017">
    <property type="protein sequence ID" value="GGF90438.1"/>
    <property type="molecule type" value="Genomic_DNA"/>
</dbReference>
<evidence type="ECO:0000313" key="11">
    <source>
        <dbReference type="EMBL" id="GGF90438.1"/>
    </source>
</evidence>
<sequence>MNKHDKLLSFIYMGVMLAAALYWAISADSWTVPGTVAAVACWVLFTGLGLRAIPPFTSYLVSPGDPQKVAPTGPENGRQQTWIRIVAWVLASRILLLLLAYAFLIINNGYTGGLFETLTETWHLQGIDAASYLGIAERGYVTEGDARFHLVFLPFFPLVMKMVQVFVGDYLVAGFIVSNVCAVAAALFAYELARLDLRREEALRVVKYIFVFPSAFFFFIPMTESLFLLLSLMCLYYVRRKNWLLGCLCGALAGFTRSPGILLAVPVAVEMARDLITSYRLLDKKAFVRRFAAAFICLATISLGLLAYLYVNYLVSGNAFQFSIYQREHWFQRLYLFFDTVRYQTEYAVRTFREGDTRSLLGLWLPNLVCIFAVLILMFQSAKKLHPSYTLYFIVYFAYVVGPTWLLSAPRYFAVAFPLAFAAVLLTPDKRKDVVLTSLAILGSVVYLAVFVAGYPVY</sequence>
<evidence type="ECO:0000256" key="9">
    <source>
        <dbReference type="ARBA" id="ARBA00023136"/>
    </source>
</evidence>
<dbReference type="GO" id="GO:0016020">
    <property type="term" value="C:membrane"/>
    <property type="evidence" value="ECO:0007669"/>
    <property type="project" value="GOC"/>
</dbReference>
<evidence type="ECO:0000256" key="7">
    <source>
        <dbReference type="ARBA" id="ARBA00022824"/>
    </source>
</evidence>
<feature type="transmembrane region" description="Helical" evidence="10">
    <location>
        <begin position="290"/>
        <end position="311"/>
    </location>
</feature>
<feature type="transmembrane region" description="Helical" evidence="10">
    <location>
        <begin position="85"/>
        <end position="106"/>
    </location>
</feature>
<evidence type="ECO:0000256" key="2">
    <source>
        <dbReference type="ARBA" id="ARBA00004687"/>
    </source>
</evidence>
<name>A0A917FMU5_9BACL</name>
<dbReference type="Proteomes" id="UP000637643">
    <property type="component" value="Unassembled WGS sequence"/>
</dbReference>
<feature type="transmembrane region" description="Helical" evidence="10">
    <location>
        <begin position="7"/>
        <end position="25"/>
    </location>
</feature>
<feature type="transmembrane region" description="Helical" evidence="10">
    <location>
        <begin position="205"/>
        <end position="223"/>
    </location>
</feature>
<feature type="transmembrane region" description="Helical" evidence="10">
    <location>
        <begin position="31"/>
        <end position="50"/>
    </location>
</feature>
<organism evidence="11 12">
    <name type="scientific">Paenibacillus albidus</name>
    <dbReference type="NCBI Taxonomy" id="2041023"/>
    <lineage>
        <taxon>Bacteria</taxon>
        <taxon>Bacillati</taxon>
        <taxon>Bacillota</taxon>
        <taxon>Bacilli</taxon>
        <taxon>Bacillales</taxon>
        <taxon>Paenibacillaceae</taxon>
        <taxon>Paenibacillus</taxon>
    </lineage>
</organism>
<evidence type="ECO:0000256" key="8">
    <source>
        <dbReference type="ARBA" id="ARBA00022989"/>
    </source>
</evidence>
<dbReference type="RefSeq" id="WP_189027889.1">
    <property type="nucleotide sequence ID" value="NZ_BMKR01000017.1"/>
</dbReference>
<evidence type="ECO:0000256" key="5">
    <source>
        <dbReference type="ARBA" id="ARBA00022679"/>
    </source>
</evidence>
<keyword evidence="7" id="KW-0256">Endoplasmic reticulum</keyword>
<dbReference type="AlphaFoldDB" id="A0A917FMU5"/>
<feature type="transmembrane region" description="Helical" evidence="10">
    <location>
        <begin position="389"/>
        <end position="406"/>
    </location>
</feature>
<comment type="subcellular location">
    <subcellularLocation>
        <location evidence="1">Endoplasmic reticulum membrane</location>
        <topology evidence="1">Multi-pass membrane protein</topology>
    </subcellularLocation>
</comment>
<dbReference type="PANTHER" id="PTHR12468:SF2">
    <property type="entry name" value="GPI MANNOSYLTRANSFERASE 2"/>
    <property type="match status" value="1"/>
</dbReference>
<comment type="pathway">
    <text evidence="2">Glycolipid biosynthesis; glycosylphosphatidylinositol-anchor biosynthesis.</text>
</comment>
<keyword evidence="9 10" id="KW-0472">Membrane</keyword>
<keyword evidence="12" id="KW-1185">Reference proteome</keyword>
<feature type="transmembrane region" description="Helical" evidence="10">
    <location>
        <begin position="170"/>
        <end position="193"/>
    </location>
</feature>
<keyword evidence="5" id="KW-0808">Transferase</keyword>
<keyword evidence="3" id="KW-0337">GPI-anchor biosynthesis</keyword>
<reference evidence="11" key="1">
    <citation type="journal article" date="2014" name="Int. J. Syst. Evol. Microbiol.">
        <title>Complete genome sequence of Corynebacterium casei LMG S-19264T (=DSM 44701T), isolated from a smear-ripened cheese.</title>
        <authorList>
            <consortium name="US DOE Joint Genome Institute (JGI-PGF)"/>
            <person name="Walter F."/>
            <person name="Albersmeier A."/>
            <person name="Kalinowski J."/>
            <person name="Ruckert C."/>
        </authorList>
    </citation>
    <scope>NUCLEOTIDE SEQUENCE</scope>
    <source>
        <strain evidence="11">CGMCC 1.16134</strain>
    </source>
</reference>
<keyword evidence="8 10" id="KW-1133">Transmembrane helix</keyword>
<dbReference type="GO" id="GO:0004376">
    <property type="term" value="F:GPI mannosyltransferase activity"/>
    <property type="evidence" value="ECO:0007669"/>
    <property type="project" value="InterPro"/>
</dbReference>
<evidence type="ECO:0000256" key="3">
    <source>
        <dbReference type="ARBA" id="ARBA00022502"/>
    </source>
</evidence>
<evidence type="ECO:0000313" key="12">
    <source>
        <dbReference type="Proteomes" id="UP000637643"/>
    </source>
</evidence>
<feature type="transmembrane region" description="Helical" evidence="10">
    <location>
        <begin position="434"/>
        <end position="455"/>
    </location>
</feature>
<evidence type="ECO:0000256" key="1">
    <source>
        <dbReference type="ARBA" id="ARBA00004477"/>
    </source>
</evidence>
<evidence type="ECO:0008006" key="13">
    <source>
        <dbReference type="Google" id="ProtNLM"/>
    </source>
</evidence>
<comment type="caution">
    <text evidence="11">The sequence shown here is derived from an EMBL/GenBank/DDBJ whole genome shotgun (WGS) entry which is preliminary data.</text>
</comment>
<evidence type="ECO:0000256" key="10">
    <source>
        <dbReference type="SAM" id="Phobius"/>
    </source>
</evidence>